<feature type="domain" description="CCHC-type" evidence="2">
    <location>
        <begin position="251"/>
        <end position="267"/>
    </location>
</feature>
<evidence type="ECO:0000256" key="1">
    <source>
        <dbReference type="SAM" id="MobiDB-lite"/>
    </source>
</evidence>
<organism evidence="3 4">
    <name type="scientific">Mytilus edulis</name>
    <name type="common">Blue mussel</name>
    <dbReference type="NCBI Taxonomy" id="6550"/>
    <lineage>
        <taxon>Eukaryota</taxon>
        <taxon>Metazoa</taxon>
        <taxon>Spiralia</taxon>
        <taxon>Lophotrochozoa</taxon>
        <taxon>Mollusca</taxon>
        <taxon>Bivalvia</taxon>
        <taxon>Autobranchia</taxon>
        <taxon>Pteriomorphia</taxon>
        <taxon>Mytilida</taxon>
        <taxon>Mytiloidea</taxon>
        <taxon>Mytilidae</taxon>
        <taxon>Mytilinae</taxon>
        <taxon>Mytilus</taxon>
    </lineage>
</organism>
<feature type="region of interest" description="Disordered" evidence="1">
    <location>
        <begin position="263"/>
        <end position="440"/>
    </location>
</feature>
<keyword evidence="4" id="KW-1185">Reference proteome</keyword>
<reference evidence="3" key="1">
    <citation type="submission" date="2021-03" db="EMBL/GenBank/DDBJ databases">
        <authorList>
            <person name="Bekaert M."/>
        </authorList>
    </citation>
    <scope>NUCLEOTIDE SEQUENCE</scope>
</reference>
<protein>
    <recommendedName>
        <fullName evidence="2">CCHC-type domain-containing protein</fullName>
    </recommendedName>
</protein>
<feature type="compositionally biased region" description="Polar residues" evidence="1">
    <location>
        <begin position="394"/>
        <end position="424"/>
    </location>
</feature>
<evidence type="ECO:0000313" key="4">
    <source>
        <dbReference type="Proteomes" id="UP000683360"/>
    </source>
</evidence>
<dbReference type="EMBL" id="CAJPWZ010002141">
    <property type="protein sequence ID" value="CAG2231338.1"/>
    <property type="molecule type" value="Genomic_DNA"/>
</dbReference>
<dbReference type="SUPFAM" id="SSF57756">
    <property type="entry name" value="Retrovirus zinc finger-like domains"/>
    <property type="match status" value="1"/>
</dbReference>
<evidence type="ECO:0000259" key="2">
    <source>
        <dbReference type="SMART" id="SM00343"/>
    </source>
</evidence>
<dbReference type="Proteomes" id="UP000683360">
    <property type="component" value="Unassembled WGS sequence"/>
</dbReference>
<accession>A0A8S3TC16</accession>
<dbReference type="OrthoDB" id="6133400at2759"/>
<dbReference type="AlphaFoldDB" id="A0A8S3TC16"/>
<dbReference type="InterPro" id="IPR036875">
    <property type="entry name" value="Znf_CCHC_sf"/>
</dbReference>
<feature type="compositionally biased region" description="Polar residues" evidence="1">
    <location>
        <begin position="316"/>
        <end position="325"/>
    </location>
</feature>
<dbReference type="GO" id="GO:0003676">
    <property type="term" value="F:nucleic acid binding"/>
    <property type="evidence" value="ECO:0007669"/>
    <property type="project" value="InterPro"/>
</dbReference>
<feature type="compositionally biased region" description="Basic residues" evidence="1">
    <location>
        <begin position="371"/>
        <end position="382"/>
    </location>
</feature>
<feature type="compositionally biased region" description="Polar residues" evidence="1">
    <location>
        <begin position="335"/>
        <end position="355"/>
    </location>
</feature>
<sequence>MEKYYNKIGSTVGINNNNYHSNSYTDRKGDILNKNEISSGKSYNINRKDNLYNKEIIFGEAKGESDESGVENIVQILTNSKIIGQLIPSSHLRALQRVRGMWRVYTQGEDDRSKLLISGIVVRDRLVNFYSQNPRFQGSVNPDHVKIRVKDIPCSADDGQITYFLENAGCKIHRYFRERIRVDGLITNCLSGDRIFYCEPMEHPFPRQVTIGNYRATILHKGQPTKNRDDIVCKKCLEKGHFISNCPNDWTCNICKKSGHKQSECEEPFSDNNNEHNENESTNTDDDNTDSETDDNNNDEAAHAQQHEPEVEQMQDMPNEQSQETLTRDLKKTQNKNSQKVPTHQSQPSFQSITNEENDEYTGDAATPSSKKAKKKSGKKKTTCQNDSKDEKQSSMQQFLVEKQTSATTPGNKVSKRSATTPTTDLFDRENQTTKPKTQS</sequence>
<gene>
    <name evidence="3" type="ORF">MEDL_44132</name>
</gene>
<evidence type="ECO:0000313" key="3">
    <source>
        <dbReference type="EMBL" id="CAG2231338.1"/>
    </source>
</evidence>
<proteinExistence type="predicted"/>
<dbReference type="Gene3D" id="4.10.60.10">
    <property type="entry name" value="Zinc finger, CCHC-type"/>
    <property type="match status" value="1"/>
</dbReference>
<feature type="compositionally biased region" description="Acidic residues" evidence="1">
    <location>
        <begin position="283"/>
        <end position="298"/>
    </location>
</feature>
<feature type="compositionally biased region" description="Basic and acidic residues" evidence="1">
    <location>
        <begin position="300"/>
        <end position="310"/>
    </location>
</feature>
<dbReference type="GO" id="GO:0008270">
    <property type="term" value="F:zinc ion binding"/>
    <property type="evidence" value="ECO:0007669"/>
    <property type="project" value="InterPro"/>
</dbReference>
<feature type="domain" description="CCHC-type" evidence="2">
    <location>
        <begin position="232"/>
        <end position="248"/>
    </location>
</feature>
<name>A0A8S3TC16_MYTED</name>
<dbReference type="InterPro" id="IPR001878">
    <property type="entry name" value="Znf_CCHC"/>
</dbReference>
<dbReference type="SMART" id="SM00343">
    <property type="entry name" value="ZnF_C2HC"/>
    <property type="match status" value="2"/>
</dbReference>
<comment type="caution">
    <text evidence="3">The sequence shown here is derived from an EMBL/GenBank/DDBJ whole genome shotgun (WGS) entry which is preliminary data.</text>
</comment>